<organism evidence="2 3">
    <name type="scientific">Trichomalopsis sarcophagae</name>
    <dbReference type="NCBI Taxonomy" id="543379"/>
    <lineage>
        <taxon>Eukaryota</taxon>
        <taxon>Metazoa</taxon>
        <taxon>Ecdysozoa</taxon>
        <taxon>Arthropoda</taxon>
        <taxon>Hexapoda</taxon>
        <taxon>Insecta</taxon>
        <taxon>Pterygota</taxon>
        <taxon>Neoptera</taxon>
        <taxon>Endopterygota</taxon>
        <taxon>Hymenoptera</taxon>
        <taxon>Apocrita</taxon>
        <taxon>Proctotrupomorpha</taxon>
        <taxon>Chalcidoidea</taxon>
        <taxon>Pteromalidae</taxon>
        <taxon>Pteromalinae</taxon>
        <taxon>Trichomalopsis</taxon>
    </lineage>
</organism>
<name>A0A232FDA7_9HYME</name>
<evidence type="ECO:0000256" key="1">
    <source>
        <dbReference type="SAM" id="MobiDB-lite"/>
    </source>
</evidence>
<feature type="region of interest" description="Disordered" evidence="1">
    <location>
        <begin position="108"/>
        <end position="130"/>
    </location>
</feature>
<keyword evidence="3" id="KW-1185">Reference proteome</keyword>
<evidence type="ECO:0000313" key="2">
    <source>
        <dbReference type="EMBL" id="OXU28655.1"/>
    </source>
</evidence>
<dbReference type="Proteomes" id="UP000215335">
    <property type="component" value="Unassembled WGS sequence"/>
</dbReference>
<accession>A0A232FDA7</accession>
<reference evidence="2 3" key="1">
    <citation type="journal article" date="2017" name="Curr. Biol.">
        <title>The Evolution of Venom by Co-option of Single-Copy Genes.</title>
        <authorList>
            <person name="Martinson E.O."/>
            <person name="Mrinalini"/>
            <person name="Kelkar Y.D."/>
            <person name="Chang C.H."/>
            <person name="Werren J.H."/>
        </authorList>
    </citation>
    <scope>NUCLEOTIDE SEQUENCE [LARGE SCALE GENOMIC DNA]</scope>
    <source>
        <strain evidence="2 3">Alberta</strain>
        <tissue evidence="2">Whole body</tissue>
    </source>
</reference>
<dbReference type="OrthoDB" id="7697747at2759"/>
<evidence type="ECO:0000313" key="3">
    <source>
        <dbReference type="Proteomes" id="UP000215335"/>
    </source>
</evidence>
<gene>
    <name evidence="2" type="ORF">TSAR_004824</name>
</gene>
<proteinExistence type="predicted"/>
<dbReference type="AlphaFoldDB" id="A0A232FDA7"/>
<protein>
    <submittedName>
        <fullName evidence="2">Uncharacterized protein</fullName>
    </submittedName>
</protein>
<comment type="caution">
    <text evidence="2">The sequence shown here is derived from an EMBL/GenBank/DDBJ whole genome shotgun (WGS) entry which is preliminary data.</text>
</comment>
<dbReference type="EMBL" id="NNAY01000399">
    <property type="protein sequence ID" value="OXU28655.1"/>
    <property type="molecule type" value="Genomic_DNA"/>
</dbReference>
<sequence>MDDSVINESIVTMKLDAIELSERRPQRSSSANAIKALEQKLRKFFNEADGHGSLHRKPPPNMITPQYFKVVNTISCYPIKRMDWIALVNSANFKRKFTIVDDSTKTQRPNAIVCGKDNDKPHPSSPSKSK</sequence>